<dbReference type="InterPro" id="IPR013830">
    <property type="entry name" value="SGNH_hydro"/>
</dbReference>
<dbReference type="SUPFAM" id="SSF52266">
    <property type="entry name" value="SGNH hydrolase"/>
    <property type="match status" value="1"/>
</dbReference>
<proteinExistence type="predicted"/>
<gene>
    <name evidence="4" type="ORF">DWU89_18945</name>
    <name evidence="3" type="ORF">H8784_18475</name>
</gene>
<feature type="chain" id="PRO_5017736593" evidence="1">
    <location>
        <begin position="22"/>
        <end position="278"/>
    </location>
</feature>
<organism evidence="4 5">
    <name type="scientific">Parabacteroides acidifaciens</name>
    <dbReference type="NCBI Taxonomy" id="2290935"/>
    <lineage>
        <taxon>Bacteria</taxon>
        <taxon>Pseudomonadati</taxon>
        <taxon>Bacteroidota</taxon>
        <taxon>Bacteroidia</taxon>
        <taxon>Bacteroidales</taxon>
        <taxon>Tannerellaceae</taxon>
        <taxon>Parabacteroides</taxon>
    </lineage>
</organism>
<keyword evidence="1" id="KW-0732">Signal</keyword>
<dbReference type="PANTHER" id="PTHR30383">
    <property type="entry name" value="THIOESTERASE 1/PROTEASE 1/LYSOPHOSPHOLIPASE L1"/>
    <property type="match status" value="1"/>
</dbReference>
<accession>A0A3D8HA97</accession>
<keyword evidence="4" id="KW-0378">Hydrolase</keyword>
<sequence>MHIRYSALLLSALLLSTDVYPCTVYVLPQVQEVPVSNQWKGKKVAFLGDSITDKIHVGTAKNYWQYLSELLGLESLVYGINGHQWDGVLGQAEKLQAERGDDIDAILIFAGTNDYNAGVPLGEWYTEKDEPVEVSGPKQEVRKRRTLQMDGQTFRGRINRVMSYLKTNYPTKQIILLTPIHRGYARFSDNNIQPDESYPNRIGLYVDAYVDVIKEAANVWAVPVIDLNSISGLYPVNDSHTRYFHKEDTDRLHPNADGHYRMAKALMYQLLAYPADFE</sequence>
<protein>
    <submittedName>
        <fullName evidence="4">SGNH/GDSL hydrolase family protein</fullName>
    </submittedName>
</protein>
<keyword evidence="6" id="KW-1185">Reference proteome</keyword>
<dbReference type="EMBL" id="QREV01000074">
    <property type="protein sequence ID" value="RDU47562.1"/>
    <property type="molecule type" value="Genomic_DNA"/>
</dbReference>
<dbReference type="EMBL" id="JACRTI010000074">
    <property type="protein sequence ID" value="MBC8603697.1"/>
    <property type="molecule type" value="Genomic_DNA"/>
</dbReference>
<evidence type="ECO:0000313" key="4">
    <source>
        <dbReference type="EMBL" id="RDU47562.1"/>
    </source>
</evidence>
<dbReference type="Gene3D" id="3.40.50.1110">
    <property type="entry name" value="SGNH hydrolase"/>
    <property type="match status" value="1"/>
</dbReference>
<name>A0A3D8HA97_9BACT</name>
<dbReference type="InterPro" id="IPR051532">
    <property type="entry name" value="Ester_Hydrolysis_Enzymes"/>
</dbReference>
<dbReference type="RefSeq" id="WP_115501194.1">
    <property type="nucleotide sequence ID" value="NZ_JACRTI010000074.1"/>
</dbReference>
<feature type="domain" description="SGNH hydrolase-type esterase" evidence="2">
    <location>
        <begin position="46"/>
        <end position="259"/>
    </location>
</feature>
<dbReference type="AlphaFoldDB" id="A0A3D8HA97"/>
<dbReference type="CDD" id="cd00229">
    <property type="entry name" value="SGNH_hydrolase"/>
    <property type="match status" value="1"/>
</dbReference>
<dbReference type="InterPro" id="IPR036514">
    <property type="entry name" value="SGNH_hydro_sf"/>
</dbReference>
<evidence type="ECO:0000256" key="1">
    <source>
        <dbReference type="SAM" id="SignalP"/>
    </source>
</evidence>
<reference evidence="3 6" key="2">
    <citation type="submission" date="2020-08" db="EMBL/GenBank/DDBJ databases">
        <title>Genome public.</title>
        <authorList>
            <person name="Liu C."/>
            <person name="Sun Q."/>
        </authorList>
    </citation>
    <scope>NUCLEOTIDE SEQUENCE [LARGE SCALE GENOMIC DNA]</scope>
    <source>
        <strain evidence="3 6">426_9</strain>
    </source>
</reference>
<dbReference type="Proteomes" id="UP000629596">
    <property type="component" value="Unassembled WGS sequence"/>
</dbReference>
<evidence type="ECO:0000313" key="3">
    <source>
        <dbReference type="EMBL" id="MBC8603697.1"/>
    </source>
</evidence>
<evidence type="ECO:0000313" key="6">
    <source>
        <dbReference type="Proteomes" id="UP000629596"/>
    </source>
</evidence>
<dbReference type="Proteomes" id="UP000256321">
    <property type="component" value="Unassembled WGS sequence"/>
</dbReference>
<dbReference type="Pfam" id="PF13472">
    <property type="entry name" value="Lipase_GDSL_2"/>
    <property type="match status" value="1"/>
</dbReference>
<dbReference type="GO" id="GO:0004622">
    <property type="term" value="F:phosphatidylcholine lysophospholipase activity"/>
    <property type="evidence" value="ECO:0007669"/>
    <property type="project" value="TreeGrafter"/>
</dbReference>
<dbReference type="PANTHER" id="PTHR30383:SF5">
    <property type="entry name" value="SGNH HYDROLASE-TYPE ESTERASE DOMAIN-CONTAINING PROTEIN"/>
    <property type="match status" value="1"/>
</dbReference>
<feature type="signal peptide" evidence="1">
    <location>
        <begin position="1"/>
        <end position="21"/>
    </location>
</feature>
<comment type="caution">
    <text evidence="4">The sequence shown here is derived from an EMBL/GenBank/DDBJ whole genome shotgun (WGS) entry which is preliminary data.</text>
</comment>
<evidence type="ECO:0000259" key="2">
    <source>
        <dbReference type="Pfam" id="PF13472"/>
    </source>
</evidence>
<reference evidence="4 5" key="1">
    <citation type="submission" date="2018-07" db="EMBL/GenBank/DDBJ databases">
        <title>Parabacteroides acidifaciens nov. sp., isolated from human feces.</title>
        <authorList>
            <person name="Wang Y.J."/>
        </authorList>
    </citation>
    <scope>NUCLEOTIDE SEQUENCE [LARGE SCALE GENOMIC DNA]</scope>
    <source>
        <strain evidence="4 5">426-9</strain>
    </source>
</reference>
<evidence type="ECO:0000313" key="5">
    <source>
        <dbReference type="Proteomes" id="UP000256321"/>
    </source>
</evidence>